<comment type="caution">
    <text evidence="1">The sequence shown here is derived from an EMBL/GenBank/DDBJ whole genome shotgun (WGS) entry which is preliminary data.</text>
</comment>
<evidence type="ECO:0008006" key="3">
    <source>
        <dbReference type="Google" id="ProtNLM"/>
    </source>
</evidence>
<gene>
    <name evidence="1" type="ORF">COX05_03655</name>
</gene>
<dbReference type="AlphaFoldDB" id="A0A2H0BF75"/>
<proteinExistence type="predicted"/>
<dbReference type="Gene3D" id="2.60.40.420">
    <property type="entry name" value="Cupredoxins - blue copper proteins"/>
    <property type="match status" value="1"/>
</dbReference>
<evidence type="ECO:0000313" key="2">
    <source>
        <dbReference type="Proteomes" id="UP000228495"/>
    </source>
</evidence>
<dbReference type="Proteomes" id="UP000228495">
    <property type="component" value="Unassembled WGS sequence"/>
</dbReference>
<dbReference type="InterPro" id="IPR008972">
    <property type="entry name" value="Cupredoxin"/>
</dbReference>
<organism evidence="1 2">
    <name type="scientific">candidate division WWE3 bacterium CG22_combo_CG10-13_8_21_14_all_39_12</name>
    <dbReference type="NCBI Taxonomy" id="1975094"/>
    <lineage>
        <taxon>Bacteria</taxon>
        <taxon>Katanobacteria</taxon>
    </lineage>
</organism>
<accession>A0A2H0BF75</accession>
<dbReference type="SUPFAM" id="SSF49503">
    <property type="entry name" value="Cupredoxins"/>
    <property type="match status" value="1"/>
</dbReference>
<sequence>MGTCHREEVIQEFGIGMSPHNNYVVITSSGFEPQVAAFNLAQPGLGTVNSGILVWENNSSELVEIAVDPHPHHNSNRAITDGDFSLILEPGQSKAITITRAGTYTYHNEGNLLQTGTIIVE</sequence>
<reference evidence="1 2" key="1">
    <citation type="submission" date="2017-09" db="EMBL/GenBank/DDBJ databases">
        <title>Depth-based differentiation of microbial function through sediment-hosted aquifers and enrichment of novel symbionts in the deep terrestrial subsurface.</title>
        <authorList>
            <person name="Probst A.J."/>
            <person name="Ladd B."/>
            <person name="Jarett J.K."/>
            <person name="Geller-Mcgrath D.E."/>
            <person name="Sieber C.M."/>
            <person name="Emerson J.B."/>
            <person name="Anantharaman K."/>
            <person name="Thomas B.C."/>
            <person name="Malmstrom R."/>
            <person name="Stieglmeier M."/>
            <person name="Klingl A."/>
            <person name="Woyke T."/>
            <person name="Ryan C.M."/>
            <person name="Banfield J.F."/>
        </authorList>
    </citation>
    <scope>NUCLEOTIDE SEQUENCE [LARGE SCALE GENOMIC DNA]</scope>
    <source>
        <strain evidence="1">CG22_combo_CG10-13_8_21_14_all_39_12</strain>
    </source>
</reference>
<protein>
    <recommendedName>
        <fullName evidence="3">EfeO-type cupredoxin-like domain-containing protein</fullName>
    </recommendedName>
</protein>
<evidence type="ECO:0000313" key="1">
    <source>
        <dbReference type="EMBL" id="PIP56315.1"/>
    </source>
</evidence>
<name>A0A2H0BF75_UNCKA</name>
<dbReference type="EMBL" id="PCSU01000063">
    <property type="protein sequence ID" value="PIP56315.1"/>
    <property type="molecule type" value="Genomic_DNA"/>
</dbReference>